<dbReference type="Proteomes" id="UP000256601">
    <property type="component" value="Unassembled WGS sequence"/>
</dbReference>
<feature type="compositionally biased region" description="Polar residues" evidence="1">
    <location>
        <begin position="1"/>
        <end position="12"/>
    </location>
</feature>
<accession>A0A371CBV1</accession>
<feature type="compositionally biased region" description="Basic and acidic residues" evidence="1">
    <location>
        <begin position="13"/>
        <end position="22"/>
    </location>
</feature>
<reference evidence="2 3" key="1">
    <citation type="submission" date="2018-07" db="EMBL/GenBank/DDBJ databases">
        <title>Draft Genome Assemblies for Five Robust Yarrowia lipolytica Strains Exhibiting High Lipid Production and Pentose Sugar Utilization and Sugar Alcohol Secretion from Undetoxified Lignocellulosic Biomass Hydrolysates.</title>
        <authorList>
            <consortium name="DOE Joint Genome Institute"/>
            <person name="Walker C."/>
            <person name="Ryu S."/>
            <person name="Na H."/>
            <person name="Zane M."/>
            <person name="LaButti K."/>
            <person name="Lipzen A."/>
            <person name="Haridas S."/>
            <person name="Barry K."/>
            <person name="Grigoriev I.V."/>
            <person name="Quarterman J."/>
            <person name="Slininger P."/>
            <person name="Dien B."/>
            <person name="Trinh C.T."/>
        </authorList>
    </citation>
    <scope>NUCLEOTIDE SEQUENCE [LARGE SCALE GENOMIC DNA]</scope>
    <source>
        <strain evidence="2 3">YB392</strain>
    </source>
</reference>
<evidence type="ECO:0000256" key="1">
    <source>
        <dbReference type="SAM" id="MobiDB-lite"/>
    </source>
</evidence>
<dbReference type="EMBL" id="KZ857328">
    <property type="protein sequence ID" value="RDW27787.1"/>
    <property type="molecule type" value="Genomic_DNA"/>
</dbReference>
<evidence type="ECO:0000313" key="3">
    <source>
        <dbReference type="Proteomes" id="UP000256601"/>
    </source>
</evidence>
<feature type="region of interest" description="Disordered" evidence="1">
    <location>
        <begin position="1"/>
        <end position="23"/>
    </location>
</feature>
<sequence length="71" mass="8032">MKTPPTFNASQIHSREQKDNGKRAKIPGVFIISTLLPIERRLLKEKLTSKPLPTPYIMTQDQSQEAISSLL</sequence>
<evidence type="ECO:0000313" key="2">
    <source>
        <dbReference type="EMBL" id="RDW27787.1"/>
    </source>
</evidence>
<gene>
    <name evidence="2" type="ORF">B0I71DRAFT_14408</name>
</gene>
<name>A0A371CBV1_YARLL</name>
<proteinExistence type="predicted"/>
<organism evidence="2 3">
    <name type="scientific">Yarrowia lipolytica</name>
    <name type="common">Candida lipolytica</name>
    <dbReference type="NCBI Taxonomy" id="4952"/>
    <lineage>
        <taxon>Eukaryota</taxon>
        <taxon>Fungi</taxon>
        <taxon>Dikarya</taxon>
        <taxon>Ascomycota</taxon>
        <taxon>Saccharomycotina</taxon>
        <taxon>Dipodascomycetes</taxon>
        <taxon>Dipodascales</taxon>
        <taxon>Dipodascales incertae sedis</taxon>
        <taxon>Yarrowia</taxon>
    </lineage>
</organism>
<dbReference type="AlphaFoldDB" id="A0A371CBV1"/>
<protein>
    <submittedName>
        <fullName evidence="2">Uncharacterized protein</fullName>
    </submittedName>
</protein>